<evidence type="ECO:0000256" key="4">
    <source>
        <dbReference type="PROSITE-ProRule" id="PRU01100"/>
    </source>
</evidence>
<dbReference type="EMBL" id="JAGINW010000001">
    <property type="protein sequence ID" value="MBP2323584.1"/>
    <property type="molecule type" value="Genomic_DNA"/>
</dbReference>
<dbReference type="GO" id="GO:0016985">
    <property type="term" value="F:mannan endo-1,4-beta-mannosidase activity"/>
    <property type="evidence" value="ECO:0007669"/>
    <property type="project" value="UniProtKB-EC"/>
</dbReference>
<dbReference type="PANTHER" id="PTHR40079">
    <property type="entry name" value="MANNAN ENDO-1,4-BETA-MANNOSIDASE E-RELATED"/>
    <property type="match status" value="1"/>
</dbReference>
<dbReference type="PANTHER" id="PTHR40079:SF4">
    <property type="entry name" value="GH26 DOMAIN-CONTAINING PROTEIN-RELATED"/>
    <property type="match status" value="1"/>
</dbReference>
<evidence type="ECO:0000256" key="6">
    <source>
        <dbReference type="SAM" id="SignalP"/>
    </source>
</evidence>
<evidence type="ECO:0000256" key="1">
    <source>
        <dbReference type="ARBA" id="ARBA00007754"/>
    </source>
</evidence>
<comment type="similarity">
    <text evidence="1 4">Belongs to the glycosyl hydrolase 26 family.</text>
</comment>
<feature type="active site" description="Nucleophile" evidence="4">
    <location>
        <position position="310"/>
    </location>
</feature>
<organism evidence="8 9">
    <name type="scientific">Kibdelosporangium banguiense</name>
    <dbReference type="NCBI Taxonomy" id="1365924"/>
    <lineage>
        <taxon>Bacteria</taxon>
        <taxon>Bacillati</taxon>
        <taxon>Actinomycetota</taxon>
        <taxon>Actinomycetes</taxon>
        <taxon>Pseudonocardiales</taxon>
        <taxon>Pseudonocardiaceae</taxon>
        <taxon>Kibdelosporangium</taxon>
    </lineage>
</organism>
<keyword evidence="2 4" id="KW-0378">Hydrolase</keyword>
<dbReference type="SUPFAM" id="SSF51445">
    <property type="entry name" value="(Trans)glycosidases"/>
    <property type="match status" value="1"/>
</dbReference>
<gene>
    <name evidence="8" type="ORF">JOF56_003969</name>
</gene>
<evidence type="ECO:0000256" key="2">
    <source>
        <dbReference type="ARBA" id="ARBA00022801"/>
    </source>
</evidence>
<protein>
    <submittedName>
        <fullName evidence="8">Mannan endo-1,4-beta-mannosidase</fullName>
        <ecNumber evidence="8">3.2.1.78</ecNumber>
    </submittedName>
</protein>
<dbReference type="PROSITE" id="PS51764">
    <property type="entry name" value="GH26"/>
    <property type="match status" value="1"/>
</dbReference>
<reference evidence="8 9" key="1">
    <citation type="submission" date="2021-03" db="EMBL/GenBank/DDBJ databases">
        <title>Sequencing the genomes of 1000 actinobacteria strains.</title>
        <authorList>
            <person name="Klenk H.-P."/>
        </authorList>
    </citation>
    <scope>NUCLEOTIDE SEQUENCE [LARGE SCALE GENOMIC DNA]</scope>
    <source>
        <strain evidence="8 9">DSM 46670</strain>
    </source>
</reference>
<dbReference type="Pfam" id="PF02156">
    <property type="entry name" value="Glyco_hydro_26"/>
    <property type="match status" value="1"/>
</dbReference>
<keyword evidence="9" id="KW-1185">Reference proteome</keyword>
<accession>A0ABS4TGS2</accession>
<dbReference type="Proteomes" id="UP001519332">
    <property type="component" value="Unassembled WGS sequence"/>
</dbReference>
<dbReference type="PRINTS" id="PR00739">
    <property type="entry name" value="GLHYDRLASE26"/>
</dbReference>
<dbReference type="PROSITE" id="PS51257">
    <property type="entry name" value="PROKAR_LIPOPROTEIN"/>
    <property type="match status" value="1"/>
</dbReference>
<dbReference type="InterPro" id="IPR022790">
    <property type="entry name" value="GH26_dom"/>
</dbReference>
<feature type="compositionally biased region" description="Polar residues" evidence="5">
    <location>
        <begin position="37"/>
        <end position="47"/>
    </location>
</feature>
<dbReference type="Gene3D" id="3.20.20.80">
    <property type="entry name" value="Glycosidases"/>
    <property type="match status" value="1"/>
</dbReference>
<dbReference type="InterPro" id="IPR006311">
    <property type="entry name" value="TAT_signal"/>
</dbReference>
<comment type="caution">
    <text evidence="8">The sequence shown here is derived from an EMBL/GenBank/DDBJ whole genome shotgun (WGS) entry which is preliminary data.</text>
</comment>
<name>A0ABS4TGS2_9PSEU</name>
<evidence type="ECO:0000313" key="8">
    <source>
        <dbReference type="EMBL" id="MBP2323584.1"/>
    </source>
</evidence>
<evidence type="ECO:0000259" key="7">
    <source>
        <dbReference type="PROSITE" id="PS51764"/>
    </source>
</evidence>
<evidence type="ECO:0000256" key="3">
    <source>
        <dbReference type="ARBA" id="ARBA00023295"/>
    </source>
</evidence>
<dbReference type="PROSITE" id="PS51318">
    <property type="entry name" value="TAT"/>
    <property type="match status" value="1"/>
</dbReference>
<feature type="region of interest" description="Disordered" evidence="5">
    <location>
        <begin position="20"/>
        <end position="55"/>
    </location>
</feature>
<feature type="signal peptide" evidence="6">
    <location>
        <begin position="1"/>
        <end position="24"/>
    </location>
</feature>
<dbReference type="InterPro" id="IPR017853">
    <property type="entry name" value="GH"/>
</dbReference>
<feature type="domain" description="GH26" evidence="7">
    <location>
        <begin position="58"/>
        <end position="376"/>
    </location>
</feature>
<proteinExistence type="inferred from homology"/>
<dbReference type="RefSeq" id="WP_209640198.1">
    <property type="nucleotide sequence ID" value="NZ_JAGINW010000001.1"/>
</dbReference>
<dbReference type="InterPro" id="IPR000805">
    <property type="entry name" value="Glyco_hydro_26"/>
</dbReference>
<feature type="chain" id="PRO_5045205939" evidence="6">
    <location>
        <begin position="25"/>
        <end position="382"/>
    </location>
</feature>
<dbReference type="EC" id="3.2.1.78" evidence="8"/>
<sequence length="382" mass="42804">MPRVDRRSLLLAAGALLAGCSAPPAPTPPSGKPTMAPSVSSTRSPRTASGPADPAATADARKLLAWLTALPNRSERRVVSGQQITADAQPDYERLFRAMKRSVGHSPALIGVSYDGYWNNRIVRVLVDHWRAGGLVALDLHRPNPFLNKVDPESYRVESLAPKPDLSALLADAKPSAARTRWRTDLERLGDTMQELSEAGVTVIFRPLHEANGLWFWWGHDYKTQKSASIDLYRDLHAYLTQTRKLHNILWGYSPGKAWNAPRMRYYPGDDVIDIMGPTIYQNSIRFGLDGQSDDISDMLEAGRPMALLEVGSLEPYDGSWDAAGIIERIRDKYQQVTMFNCWHGWRDGDDIVRMSLVDIRNTDKLMNDPWVVSLENVDWRG</sequence>
<evidence type="ECO:0000256" key="5">
    <source>
        <dbReference type="SAM" id="MobiDB-lite"/>
    </source>
</evidence>
<evidence type="ECO:0000313" key="9">
    <source>
        <dbReference type="Proteomes" id="UP001519332"/>
    </source>
</evidence>
<keyword evidence="3 4" id="KW-0326">Glycosidase</keyword>
<feature type="active site" description="Proton donor" evidence="4">
    <location>
        <position position="210"/>
    </location>
</feature>
<keyword evidence="6" id="KW-0732">Signal</keyword>